<keyword evidence="9 18" id="KW-0630">Potassium</keyword>
<dbReference type="InterPro" id="IPR004443">
    <property type="entry name" value="YjeF_N_dom"/>
</dbReference>
<keyword evidence="10 17" id="KW-0520">NAD</keyword>
<feature type="binding site" evidence="17">
    <location>
        <position position="413"/>
    </location>
    <ligand>
        <name>AMP</name>
        <dbReference type="ChEBI" id="CHEBI:456215"/>
    </ligand>
</feature>
<feature type="binding site" evidence="18">
    <location>
        <begin position="125"/>
        <end position="131"/>
    </location>
    <ligand>
        <name>(6S)-NADPHX</name>
        <dbReference type="ChEBI" id="CHEBI:64076"/>
    </ligand>
</feature>
<name>A0ABT6Q9C0_9PROT</name>
<comment type="catalytic activity">
    <reaction evidence="1 18 19">
        <text>(6R)-NADHX = (6S)-NADHX</text>
        <dbReference type="Rhea" id="RHEA:32215"/>
        <dbReference type="ChEBI" id="CHEBI:64074"/>
        <dbReference type="ChEBI" id="CHEBI:64075"/>
        <dbReference type="EC" id="5.1.99.6"/>
    </reaction>
</comment>
<comment type="function">
    <text evidence="17">Catalyzes the dehydration of the S-form of NAD(P)HX at the expense of ADP, which is converted to AMP. Together with NAD(P)HX epimerase, which catalyzes the epimerization of the S- and R-forms, the enzyme allows the repair of both epimers of NAD(P)HX, a damaged form of NAD(P)H that is a result of enzymatic or heat-dependent hydration.</text>
</comment>
<evidence type="ECO:0000313" key="23">
    <source>
        <dbReference type="Proteomes" id="UP001431775"/>
    </source>
</evidence>
<comment type="function">
    <text evidence="14 19">Bifunctional enzyme that catalyzes the epimerization of the S- and R-forms of NAD(P)HX and the dehydration of the S-form of NAD(P)HX at the expense of ADP, which is converted to AMP. This allows the repair of both epimers of NAD(P)HX, a damaged form of NAD(P)H that is a result of enzymatic or heat-dependent hydration.</text>
</comment>
<comment type="cofactor">
    <cofactor evidence="17">
        <name>Mg(2+)</name>
        <dbReference type="ChEBI" id="CHEBI:18420"/>
    </cofactor>
</comment>
<dbReference type="PANTHER" id="PTHR12592">
    <property type="entry name" value="ATP-DEPENDENT (S)-NAD(P)H-HYDRATE DEHYDRATASE FAMILY MEMBER"/>
    <property type="match status" value="1"/>
</dbReference>
<keyword evidence="23" id="KW-1185">Reference proteome</keyword>
<dbReference type="InterPro" id="IPR017953">
    <property type="entry name" value="Carbohydrate_kinase_pred_CS"/>
</dbReference>
<comment type="catalytic activity">
    <reaction evidence="2 18 19">
        <text>(6R)-NADPHX = (6S)-NADPHX</text>
        <dbReference type="Rhea" id="RHEA:32227"/>
        <dbReference type="ChEBI" id="CHEBI:64076"/>
        <dbReference type="ChEBI" id="CHEBI:64077"/>
        <dbReference type="EC" id="5.1.99.6"/>
    </reaction>
</comment>
<dbReference type="PROSITE" id="PS51383">
    <property type="entry name" value="YJEF_C_3"/>
    <property type="match status" value="1"/>
</dbReference>
<keyword evidence="12 17" id="KW-0456">Lyase</keyword>
<feature type="binding site" evidence="18">
    <location>
        <position position="62"/>
    </location>
    <ligand>
        <name>K(+)</name>
        <dbReference type="ChEBI" id="CHEBI:29103"/>
    </ligand>
</feature>
<feature type="domain" description="YjeF N-terminal" evidence="21">
    <location>
        <begin position="16"/>
        <end position="207"/>
    </location>
</feature>
<keyword evidence="6 17" id="KW-0547">Nucleotide-binding</keyword>
<feature type="binding site" evidence="17">
    <location>
        <position position="307"/>
    </location>
    <ligand>
        <name>(6S)-NADPHX</name>
        <dbReference type="ChEBI" id="CHEBI:64076"/>
    </ligand>
</feature>
<accession>A0ABT6Q9C0</accession>
<dbReference type="InterPro" id="IPR029056">
    <property type="entry name" value="Ribokinase-like"/>
</dbReference>
<comment type="caution">
    <text evidence="22">The sequence shown here is derived from an EMBL/GenBank/DDBJ whole genome shotgun (WGS) entry which is preliminary data.</text>
</comment>
<evidence type="ECO:0000259" key="20">
    <source>
        <dbReference type="PROSITE" id="PS51383"/>
    </source>
</evidence>
<reference evidence="22" key="1">
    <citation type="submission" date="2023-05" db="EMBL/GenBank/DDBJ databases">
        <title>Whole genome sequence of Commensalibacter sp.</title>
        <authorList>
            <person name="Charoenyingcharoen P."/>
            <person name="Yukphan P."/>
        </authorList>
    </citation>
    <scope>NUCLEOTIDE SEQUENCE</scope>
    <source>
        <strain evidence="22">TBRC 10068</strain>
    </source>
</reference>
<comment type="similarity">
    <text evidence="4 19">In the C-terminal section; belongs to the NnrD/CARKD family.</text>
</comment>
<feature type="binding site" evidence="17">
    <location>
        <position position="249"/>
    </location>
    <ligand>
        <name>(6S)-NADPHX</name>
        <dbReference type="ChEBI" id="CHEBI:64076"/>
    </ligand>
</feature>
<evidence type="ECO:0000256" key="14">
    <source>
        <dbReference type="ARBA" id="ARBA00025153"/>
    </source>
</evidence>
<feature type="binding site" evidence="18">
    <location>
        <position position="150"/>
    </location>
    <ligand>
        <name>(6S)-NADPHX</name>
        <dbReference type="ChEBI" id="CHEBI:64076"/>
    </ligand>
</feature>
<dbReference type="EMBL" id="JASBAN010000001">
    <property type="protein sequence ID" value="MDI2113496.1"/>
    <property type="molecule type" value="Genomic_DNA"/>
</dbReference>
<dbReference type="NCBIfam" id="TIGR00197">
    <property type="entry name" value="yjeF_nterm"/>
    <property type="match status" value="1"/>
</dbReference>
<evidence type="ECO:0000256" key="4">
    <source>
        <dbReference type="ARBA" id="ARBA00009524"/>
    </source>
</evidence>
<evidence type="ECO:0000256" key="18">
    <source>
        <dbReference type="HAMAP-Rule" id="MF_01966"/>
    </source>
</evidence>
<evidence type="ECO:0000256" key="13">
    <source>
        <dbReference type="ARBA" id="ARBA00023268"/>
    </source>
</evidence>
<keyword evidence="13" id="KW-0511">Multifunctional enzyme</keyword>
<dbReference type="HAMAP" id="MF_01965">
    <property type="entry name" value="NADHX_dehydratase"/>
    <property type="match status" value="1"/>
</dbReference>
<dbReference type="Pfam" id="PF01256">
    <property type="entry name" value="Carb_kinase"/>
    <property type="match status" value="1"/>
</dbReference>
<dbReference type="CDD" id="cd01171">
    <property type="entry name" value="YXKO-related"/>
    <property type="match status" value="1"/>
</dbReference>
<sequence length="478" mass="51080">MTKPNLEFALLTPTQMSIVDRHAARTISIIELMENAGWAVTQEILKRYRPCSVLVLCGPGNNGGDGYVVARLLAQAGWAVYVSSIANPKSGSDADIAAKQWTGMVVDDPESYIKKVGLVIDAVFGAGLNKDLDLHIANLLRKAKHVVAIDMPSGVNGETGQIMGYAPHAELTVTFFKAKPGHYLLPGREYRGELVVKDIGITFEILSQIELKCWLNEPGLWQIPTSELTDYKYRRGTVSVIGGSQMIGAARLSAHAALNSGAGLVYIFALGNRDCYSASSPCFIVDHDSLETALKDLRRKIWVCGPGLLANEVNEILPQLIAANVKIIADAGAFQSDQYDMLKGVSIITPHIGEFERVFGKIKGDKISAARLAAKQIGSVVVLKGADTIIASPDGRVAINQHASSRLATAGSGDTLTGIVATLLATGMPVWESACAGVWVHGEAGLLCDHSWPSAEILTENLGKARDNASISKNIVNL</sequence>
<feature type="binding site" evidence="17">
    <location>
        <begin position="384"/>
        <end position="388"/>
    </location>
    <ligand>
        <name>AMP</name>
        <dbReference type="ChEBI" id="CHEBI:456215"/>
    </ligand>
</feature>
<keyword evidence="8 17" id="KW-0521">NADP</keyword>
<evidence type="ECO:0000256" key="19">
    <source>
        <dbReference type="PIRNR" id="PIRNR017184"/>
    </source>
</evidence>
<dbReference type="InterPro" id="IPR030677">
    <property type="entry name" value="Nnr"/>
</dbReference>
<evidence type="ECO:0000256" key="11">
    <source>
        <dbReference type="ARBA" id="ARBA00023235"/>
    </source>
</evidence>
<comment type="similarity">
    <text evidence="3 19">In the N-terminal section; belongs to the NnrE/AIBP family.</text>
</comment>
<dbReference type="Gene3D" id="3.40.1190.20">
    <property type="match status" value="1"/>
</dbReference>
<keyword evidence="11 18" id="KW-0413">Isomerase</keyword>
<evidence type="ECO:0000256" key="2">
    <source>
        <dbReference type="ARBA" id="ARBA00000909"/>
    </source>
</evidence>
<evidence type="ECO:0000256" key="6">
    <source>
        <dbReference type="ARBA" id="ARBA00022741"/>
    </source>
</evidence>
<evidence type="ECO:0000256" key="12">
    <source>
        <dbReference type="ARBA" id="ARBA00023239"/>
    </source>
</evidence>
<comment type="similarity">
    <text evidence="17">Belongs to the NnrD/CARKD family.</text>
</comment>
<evidence type="ECO:0000256" key="9">
    <source>
        <dbReference type="ARBA" id="ARBA00022958"/>
    </source>
</evidence>
<comment type="catalytic activity">
    <reaction evidence="16 17 19">
        <text>(6S)-NADPHX + ADP = AMP + phosphate + NADPH + H(+)</text>
        <dbReference type="Rhea" id="RHEA:32235"/>
        <dbReference type="ChEBI" id="CHEBI:15378"/>
        <dbReference type="ChEBI" id="CHEBI:43474"/>
        <dbReference type="ChEBI" id="CHEBI:57783"/>
        <dbReference type="ChEBI" id="CHEBI:64076"/>
        <dbReference type="ChEBI" id="CHEBI:456215"/>
        <dbReference type="ChEBI" id="CHEBI:456216"/>
        <dbReference type="EC" id="4.2.1.136"/>
    </reaction>
</comment>
<evidence type="ECO:0000256" key="5">
    <source>
        <dbReference type="ARBA" id="ARBA00022723"/>
    </source>
</evidence>
<dbReference type="SUPFAM" id="SSF53613">
    <property type="entry name" value="Ribokinase-like"/>
    <property type="match status" value="1"/>
</dbReference>
<organism evidence="22 23">
    <name type="scientific">Commensalibacter nepenthis</name>
    <dbReference type="NCBI Taxonomy" id="3043872"/>
    <lineage>
        <taxon>Bacteria</taxon>
        <taxon>Pseudomonadati</taxon>
        <taxon>Pseudomonadota</taxon>
        <taxon>Alphaproteobacteria</taxon>
        <taxon>Acetobacterales</taxon>
        <taxon>Acetobacteraceae</taxon>
    </lineage>
</organism>
<dbReference type="PROSITE" id="PS01050">
    <property type="entry name" value="YJEF_C_2"/>
    <property type="match status" value="1"/>
</dbReference>
<feature type="binding site" evidence="17">
    <location>
        <position position="351"/>
    </location>
    <ligand>
        <name>(6S)-NADPHX</name>
        <dbReference type="ChEBI" id="CHEBI:64076"/>
    </ligand>
</feature>
<evidence type="ECO:0000256" key="15">
    <source>
        <dbReference type="ARBA" id="ARBA00048238"/>
    </source>
</evidence>
<evidence type="ECO:0000313" key="22">
    <source>
        <dbReference type="EMBL" id="MDI2113496.1"/>
    </source>
</evidence>
<comment type="similarity">
    <text evidence="18">Belongs to the NnrE/AIBP family.</text>
</comment>
<dbReference type="EC" id="5.1.99.6" evidence="19"/>
<comment type="subunit">
    <text evidence="17">Homotetramer.</text>
</comment>
<evidence type="ECO:0000256" key="3">
    <source>
        <dbReference type="ARBA" id="ARBA00006001"/>
    </source>
</evidence>
<evidence type="ECO:0000256" key="7">
    <source>
        <dbReference type="ARBA" id="ARBA00022840"/>
    </source>
</evidence>
<proteinExistence type="inferred from homology"/>
<gene>
    <name evidence="18" type="primary">nnrE</name>
    <name evidence="17" type="synonym">nnrD</name>
    <name evidence="22" type="ORF">QJV33_09450</name>
</gene>
<feature type="binding site" evidence="18">
    <location>
        <position position="153"/>
    </location>
    <ligand>
        <name>K(+)</name>
        <dbReference type="ChEBI" id="CHEBI:29103"/>
    </ligand>
</feature>
<dbReference type="Pfam" id="PF03853">
    <property type="entry name" value="YjeF_N"/>
    <property type="match status" value="1"/>
</dbReference>
<comment type="caution">
    <text evidence="18">Lacks conserved residue(s) required for the propagation of feature annotation.</text>
</comment>
<dbReference type="InterPro" id="IPR000631">
    <property type="entry name" value="CARKD"/>
</dbReference>
<dbReference type="Gene3D" id="3.40.50.10260">
    <property type="entry name" value="YjeF N-terminal domain"/>
    <property type="match status" value="1"/>
</dbReference>
<dbReference type="SUPFAM" id="SSF64153">
    <property type="entry name" value="YjeF N-terminal domain-like"/>
    <property type="match status" value="1"/>
</dbReference>
<dbReference type="PROSITE" id="PS51385">
    <property type="entry name" value="YJEF_N"/>
    <property type="match status" value="1"/>
</dbReference>
<feature type="binding site" evidence="18">
    <location>
        <position position="121"/>
    </location>
    <ligand>
        <name>K(+)</name>
        <dbReference type="ChEBI" id="CHEBI:29103"/>
    </ligand>
</feature>
<dbReference type="NCBIfam" id="TIGR00196">
    <property type="entry name" value="yjeF_cterm"/>
    <property type="match status" value="1"/>
</dbReference>
<dbReference type="HAMAP" id="MF_01966">
    <property type="entry name" value="NADHX_epimerase"/>
    <property type="match status" value="1"/>
</dbReference>
<feature type="binding site" evidence="17">
    <location>
        <position position="414"/>
    </location>
    <ligand>
        <name>(6S)-NADPHX</name>
        <dbReference type="ChEBI" id="CHEBI:64076"/>
    </ligand>
</feature>
<feature type="binding site" evidence="18">
    <location>
        <begin position="61"/>
        <end position="65"/>
    </location>
    <ligand>
        <name>(6S)-NADPHX</name>
        <dbReference type="ChEBI" id="CHEBI:64076"/>
    </ligand>
</feature>
<comment type="function">
    <text evidence="18">Catalyzes the epimerization of the S- and R-forms of NAD(P)HX, a damaged form of NAD(P)H that is a result of enzymatic or heat-dependent hydration. This is a prerequisite for the S-specific NAD(P)H-hydrate dehydratase to allow the repair of both epimers of NAD(P)HX.</text>
</comment>
<keyword evidence="5 18" id="KW-0479">Metal-binding</keyword>
<evidence type="ECO:0000256" key="16">
    <source>
        <dbReference type="ARBA" id="ARBA00049209"/>
    </source>
</evidence>
<dbReference type="EC" id="4.2.1.136" evidence="19"/>
<feature type="domain" description="YjeF C-terminal" evidence="20">
    <location>
        <begin position="215"/>
        <end position="478"/>
    </location>
</feature>
<evidence type="ECO:0000256" key="8">
    <source>
        <dbReference type="ARBA" id="ARBA00022857"/>
    </source>
</evidence>
<evidence type="ECO:0000259" key="21">
    <source>
        <dbReference type="PROSITE" id="PS51385"/>
    </source>
</evidence>
<comment type="cofactor">
    <cofactor evidence="18 19">
        <name>K(+)</name>
        <dbReference type="ChEBI" id="CHEBI:29103"/>
    </cofactor>
    <text evidence="18 19">Binds 1 potassium ion per subunit.</text>
</comment>
<evidence type="ECO:0000256" key="17">
    <source>
        <dbReference type="HAMAP-Rule" id="MF_01965"/>
    </source>
</evidence>
<comment type="catalytic activity">
    <reaction evidence="15 17 19">
        <text>(6S)-NADHX + ADP = AMP + phosphate + NADH + H(+)</text>
        <dbReference type="Rhea" id="RHEA:32223"/>
        <dbReference type="ChEBI" id="CHEBI:15378"/>
        <dbReference type="ChEBI" id="CHEBI:43474"/>
        <dbReference type="ChEBI" id="CHEBI:57945"/>
        <dbReference type="ChEBI" id="CHEBI:64074"/>
        <dbReference type="ChEBI" id="CHEBI:456215"/>
        <dbReference type="ChEBI" id="CHEBI:456216"/>
        <dbReference type="EC" id="4.2.1.136"/>
    </reaction>
</comment>
<dbReference type="Proteomes" id="UP001431775">
    <property type="component" value="Unassembled WGS sequence"/>
</dbReference>
<evidence type="ECO:0000256" key="1">
    <source>
        <dbReference type="ARBA" id="ARBA00000013"/>
    </source>
</evidence>
<dbReference type="PIRSF" id="PIRSF017184">
    <property type="entry name" value="Nnr"/>
    <property type="match status" value="1"/>
</dbReference>
<dbReference type="PANTHER" id="PTHR12592:SF0">
    <property type="entry name" value="ATP-DEPENDENT (S)-NAD(P)H-HYDRATE DEHYDRATASE"/>
    <property type="match status" value="1"/>
</dbReference>
<evidence type="ECO:0000256" key="10">
    <source>
        <dbReference type="ARBA" id="ARBA00023027"/>
    </source>
</evidence>
<dbReference type="InterPro" id="IPR036652">
    <property type="entry name" value="YjeF_N_dom_sf"/>
</dbReference>
<keyword evidence="7 17" id="KW-0067">ATP-binding</keyword>
<protein>
    <recommendedName>
        <fullName evidence="19">Bifunctional NAD(P)H-hydrate repair enzyme</fullName>
    </recommendedName>
    <alternativeName>
        <fullName evidence="19">Nicotinamide nucleotide repair protein</fullName>
    </alternativeName>
    <domain>
        <recommendedName>
            <fullName evidence="19">ADP-dependent (S)-NAD(P)H-hydrate dehydratase</fullName>
            <ecNumber evidence="19">4.2.1.136</ecNumber>
        </recommendedName>
        <alternativeName>
            <fullName evidence="19">ADP-dependent NAD(P)HX dehydratase</fullName>
        </alternativeName>
    </domain>
    <domain>
        <recommendedName>
            <fullName evidence="19">NAD(P)H-hydrate epimerase</fullName>
            <ecNumber evidence="19">5.1.99.6</ecNumber>
        </recommendedName>
    </domain>
</protein>
<dbReference type="RefSeq" id="WP_281463097.1">
    <property type="nucleotide sequence ID" value="NZ_JASBAN010000001.1"/>
</dbReference>